<comment type="cofactor">
    <cofactor evidence="1">
        <name>FMN</name>
        <dbReference type="ChEBI" id="CHEBI:58210"/>
    </cofactor>
</comment>
<evidence type="ECO:0000313" key="7">
    <source>
        <dbReference type="EMBL" id="KGF49438.1"/>
    </source>
</evidence>
<evidence type="ECO:0000313" key="8">
    <source>
        <dbReference type="Proteomes" id="UP000029578"/>
    </source>
</evidence>
<reference evidence="7 8" key="1">
    <citation type="submission" date="2014-07" db="EMBL/GenBank/DDBJ databases">
        <authorList>
            <person name="McCorrison J."/>
            <person name="Sanka R."/>
            <person name="Torralba M."/>
            <person name="Gillis M."/>
            <person name="Haft D.H."/>
            <person name="Methe B."/>
            <person name="Sutton G."/>
            <person name="Nelson K.E."/>
        </authorList>
    </citation>
    <scope>NUCLEOTIDE SEQUENCE [LARGE SCALE GENOMIC DNA]</scope>
    <source>
        <strain evidence="7 8">DNF00666</strain>
    </source>
</reference>
<dbReference type="EMBL" id="JRNS01000303">
    <property type="protein sequence ID" value="KGF49438.1"/>
    <property type="molecule type" value="Genomic_DNA"/>
</dbReference>
<dbReference type="GO" id="GO:0016491">
    <property type="term" value="F:oxidoreductase activity"/>
    <property type="evidence" value="ECO:0007669"/>
    <property type="project" value="UniProtKB-KW"/>
</dbReference>
<comment type="caution">
    <text evidence="7">The sequence shown here is derived from an EMBL/GenBank/DDBJ whole genome shotgun (WGS) entry which is preliminary data.</text>
</comment>
<dbReference type="InterPro" id="IPR000415">
    <property type="entry name" value="Nitroreductase-like"/>
</dbReference>
<dbReference type="PANTHER" id="PTHR43673:SF2">
    <property type="entry name" value="NITROREDUCTASE"/>
    <property type="match status" value="1"/>
</dbReference>
<sequence>MNILELSKKRFSVRKYSDTPVSEEDLQYILEVTRMAPSAVNKQPWKFVVVKSEAARKQLQECYDRDWFKSAPLYIICMREVDNNWIRKEDNKQHGDIDVAIATEHLCLAATERGLGSCWVYNFNVAKLKETFPYTGFEPVAIIPIGHIAGDCPTNEKKRKTLEEITDFI</sequence>
<organism evidence="7 8">
    <name type="scientific">Prevotella melaninogenica DNF00666</name>
    <dbReference type="NCBI Taxonomy" id="1401073"/>
    <lineage>
        <taxon>Bacteria</taxon>
        <taxon>Pseudomonadati</taxon>
        <taxon>Bacteroidota</taxon>
        <taxon>Bacteroidia</taxon>
        <taxon>Bacteroidales</taxon>
        <taxon>Prevotellaceae</taxon>
        <taxon>Prevotella</taxon>
    </lineage>
</organism>
<feature type="domain" description="Nitroreductase" evidence="6">
    <location>
        <begin position="8"/>
        <end position="61"/>
    </location>
</feature>
<dbReference type="AlphaFoldDB" id="A0A096AQS7"/>
<feature type="domain" description="Nitroreductase" evidence="6">
    <location>
        <begin position="63"/>
        <end position="147"/>
    </location>
</feature>
<dbReference type="RefSeq" id="WP_036864298.1">
    <property type="nucleotide sequence ID" value="NZ_JRNS01000303.1"/>
</dbReference>
<keyword evidence="3" id="KW-0285">Flavoprotein</keyword>
<dbReference type="SUPFAM" id="SSF55469">
    <property type="entry name" value="FMN-dependent nitroreductase-like"/>
    <property type="match status" value="1"/>
</dbReference>
<comment type="similarity">
    <text evidence="2">Belongs to the nitroreductase family.</text>
</comment>
<keyword evidence="4" id="KW-0288">FMN</keyword>
<dbReference type="PANTHER" id="PTHR43673">
    <property type="entry name" value="NAD(P)H NITROREDUCTASE YDGI-RELATED"/>
    <property type="match status" value="1"/>
</dbReference>
<dbReference type="Gene3D" id="3.40.109.10">
    <property type="entry name" value="NADH Oxidase"/>
    <property type="match status" value="1"/>
</dbReference>
<name>A0A096AQS7_9BACT</name>
<dbReference type="Pfam" id="PF00881">
    <property type="entry name" value="Nitroreductase"/>
    <property type="match status" value="2"/>
</dbReference>
<evidence type="ECO:0000256" key="2">
    <source>
        <dbReference type="ARBA" id="ARBA00007118"/>
    </source>
</evidence>
<dbReference type="CDD" id="cd20609">
    <property type="entry name" value="nitroreductase"/>
    <property type="match status" value="1"/>
</dbReference>
<dbReference type="InterPro" id="IPR029479">
    <property type="entry name" value="Nitroreductase"/>
</dbReference>
<evidence type="ECO:0000259" key="6">
    <source>
        <dbReference type="Pfam" id="PF00881"/>
    </source>
</evidence>
<evidence type="ECO:0000256" key="5">
    <source>
        <dbReference type="ARBA" id="ARBA00023002"/>
    </source>
</evidence>
<accession>A0A096AQS7</accession>
<evidence type="ECO:0000256" key="4">
    <source>
        <dbReference type="ARBA" id="ARBA00022643"/>
    </source>
</evidence>
<proteinExistence type="inferred from homology"/>
<evidence type="ECO:0000256" key="3">
    <source>
        <dbReference type="ARBA" id="ARBA00022630"/>
    </source>
</evidence>
<dbReference type="Proteomes" id="UP000029578">
    <property type="component" value="Unassembled WGS sequence"/>
</dbReference>
<evidence type="ECO:0000256" key="1">
    <source>
        <dbReference type="ARBA" id="ARBA00001917"/>
    </source>
</evidence>
<keyword evidence="5" id="KW-0560">Oxidoreductase</keyword>
<gene>
    <name evidence="7" type="ORF">HMPREF0661_05770</name>
</gene>
<protein>
    <submittedName>
        <fullName evidence="7">Nitroreductase</fullName>
    </submittedName>
</protein>